<protein>
    <submittedName>
        <fullName evidence="2">Uncharacterized protein</fullName>
    </submittedName>
</protein>
<comment type="caution">
    <text evidence="2">The sequence shown here is derived from an EMBL/GenBank/DDBJ whole genome shotgun (WGS) entry which is preliminary data.</text>
</comment>
<accession>A0AAP0F0S3</accession>
<dbReference type="Proteomes" id="UP001417504">
    <property type="component" value="Unassembled WGS sequence"/>
</dbReference>
<evidence type="ECO:0000313" key="3">
    <source>
        <dbReference type="Proteomes" id="UP001417504"/>
    </source>
</evidence>
<proteinExistence type="predicted"/>
<sequence length="92" mass="10732">MLVGDAMQVMDKQQWRQLQQRERLTTGRLADDMESHGSKTNSSRQTWMEVEPHLPRVTIVVADMTIMKRRRHGSRSRRGPMVVVVLFAKEKV</sequence>
<keyword evidence="3" id="KW-1185">Reference proteome</keyword>
<organism evidence="2 3">
    <name type="scientific">Stephania japonica</name>
    <dbReference type="NCBI Taxonomy" id="461633"/>
    <lineage>
        <taxon>Eukaryota</taxon>
        <taxon>Viridiplantae</taxon>
        <taxon>Streptophyta</taxon>
        <taxon>Embryophyta</taxon>
        <taxon>Tracheophyta</taxon>
        <taxon>Spermatophyta</taxon>
        <taxon>Magnoliopsida</taxon>
        <taxon>Ranunculales</taxon>
        <taxon>Menispermaceae</taxon>
        <taxon>Menispermoideae</taxon>
        <taxon>Cissampelideae</taxon>
        <taxon>Stephania</taxon>
    </lineage>
</organism>
<name>A0AAP0F0S3_9MAGN</name>
<dbReference type="EMBL" id="JBBNAE010000008">
    <property type="protein sequence ID" value="KAK9102829.1"/>
    <property type="molecule type" value="Genomic_DNA"/>
</dbReference>
<reference evidence="2 3" key="1">
    <citation type="submission" date="2024-01" db="EMBL/GenBank/DDBJ databases">
        <title>Genome assemblies of Stephania.</title>
        <authorList>
            <person name="Yang L."/>
        </authorList>
    </citation>
    <scope>NUCLEOTIDE SEQUENCE [LARGE SCALE GENOMIC DNA]</scope>
    <source>
        <strain evidence="2">QJT</strain>
        <tissue evidence="2">Leaf</tissue>
    </source>
</reference>
<evidence type="ECO:0000313" key="2">
    <source>
        <dbReference type="EMBL" id="KAK9102829.1"/>
    </source>
</evidence>
<dbReference type="AlphaFoldDB" id="A0AAP0F0S3"/>
<gene>
    <name evidence="2" type="ORF">Sjap_020083</name>
</gene>
<evidence type="ECO:0000256" key="1">
    <source>
        <dbReference type="SAM" id="MobiDB-lite"/>
    </source>
</evidence>
<feature type="region of interest" description="Disordered" evidence="1">
    <location>
        <begin position="26"/>
        <end position="49"/>
    </location>
</feature>
<feature type="compositionally biased region" description="Basic and acidic residues" evidence="1">
    <location>
        <begin position="26"/>
        <end position="37"/>
    </location>
</feature>